<gene>
    <name evidence="1" type="primary">Ttc25_1</name>
    <name evidence="1" type="ORF">G6Z75_0005334</name>
</gene>
<comment type="caution">
    <text evidence="1">The sequence shown here is derived from an EMBL/GenBank/DDBJ whole genome shotgun (WGS) entry which is preliminary data.</text>
</comment>
<reference evidence="1" key="1">
    <citation type="submission" date="2020-02" db="EMBL/GenBank/DDBJ databases">
        <title>Relaxed selection underlies rapid genomic changes in the transitions from sociality to social parasitism in ants.</title>
        <authorList>
            <person name="Bi X."/>
        </authorList>
    </citation>
    <scope>NUCLEOTIDE SEQUENCE</scope>
    <source>
        <strain evidence="1">BGI-DK2013a</strain>
        <tissue evidence="1">Whole body</tissue>
    </source>
</reference>
<proteinExistence type="predicted"/>
<dbReference type="SUPFAM" id="SSF48452">
    <property type="entry name" value="TPR-like"/>
    <property type="match status" value="1"/>
</dbReference>
<name>A0A836EDV0_9HYME</name>
<evidence type="ECO:0000313" key="1">
    <source>
        <dbReference type="EMBL" id="KAG5312518.1"/>
    </source>
</evidence>
<feature type="non-terminal residue" evidence="1">
    <location>
        <position position="637"/>
    </location>
</feature>
<dbReference type="Gene3D" id="1.25.40.10">
    <property type="entry name" value="Tetratricopeptide repeat domain"/>
    <property type="match status" value="1"/>
</dbReference>
<evidence type="ECO:0000313" key="2">
    <source>
        <dbReference type="Proteomes" id="UP000667349"/>
    </source>
</evidence>
<accession>A0A836EDV0</accession>
<dbReference type="PANTHER" id="PTHR21391">
    <property type="entry name" value="AT04489P-RELATED"/>
    <property type="match status" value="1"/>
</dbReference>
<feature type="non-terminal residue" evidence="1">
    <location>
        <position position="1"/>
    </location>
</feature>
<protein>
    <submittedName>
        <fullName evidence="1">TTC25 protein</fullName>
    </submittedName>
</protein>
<organism evidence="1 2">
    <name type="scientific">Acromyrmex insinuator</name>
    <dbReference type="NCBI Taxonomy" id="230686"/>
    <lineage>
        <taxon>Eukaryota</taxon>
        <taxon>Metazoa</taxon>
        <taxon>Ecdysozoa</taxon>
        <taxon>Arthropoda</taxon>
        <taxon>Hexapoda</taxon>
        <taxon>Insecta</taxon>
        <taxon>Pterygota</taxon>
        <taxon>Neoptera</taxon>
        <taxon>Endopterygota</taxon>
        <taxon>Hymenoptera</taxon>
        <taxon>Apocrita</taxon>
        <taxon>Aculeata</taxon>
        <taxon>Formicoidea</taxon>
        <taxon>Formicidae</taxon>
        <taxon>Myrmicinae</taxon>
        <taxon>Acromyrmex</taxon>
    </lineage>
</organism>
<sequence length="637" mass="75603">MTVTSLKEEEAPEIYREPVLYREWGYQLTALGRYFLAIDYFEKSSKSATVEDLRTLMGLYRALIKCTKYFAAEKLSEKCMKIAPDYYKVRKMRMEALFQIGEFSHSLVHAYEGMRRHGVTFEHGVYQANETIEDCIGRNTSPIALLLLYPWIRRLWKHRELLINKLKEEEDELAGIAEGEVKFKVNDPEVQQQARMKRLHRIIAKIDVGYLTIDKDFLEEIVNRPETVASPSKKSITELLTLVNTCYRNVMYIQNLLRMRRPFYVTYFRRKISKGHKIMLEQERKLRKNIVIIKADFLLHLLQTARINKDYPTFFKLVYHVKDTFDAYTDKMFPLKQRCLNALYKMVAQVYIDTRNLTCLDNEEMKTRYLKHHLGIRVATLPRDIDLAWMPTVNVKETFKMFQRRLAMASVPLELAWLYHEFCKFLIDIHRFDLARFYAKKGQDMAQEANCDQWFLNIDHLMLRTEIYQNNRNEARDIALLILANARKLNIDCLIRKPIRNDIAILCILHSRIFNSRIGLIIDFYERVVKMVDEMELNSDFDDIAARQQLILELMPKEMKEEVDSLWRRMDVVPAKRRLSVMPGCKPIDRKFKMPFTRRSILPSPPKDPERDARIALLKQYAPPRKRPGFVNFQEFE</sequence>
<dbReference type="AlphaFoldDB" id="A0A836EDV0"/>
<dbReference type="InterPro" id="IPR011990">
    <property type="entry name" value="TPR-like_helical_dom_sf"/>
</dbReference>
<dbReference type="EMBL" id="JAANHZ010000322">
    <property type="protein sequence ID" value="KAG5312518.1"/>
    <property type="molecule type" value="Genomic_DNA"/>
</dbReference>
<dbReference type="PANTHER" id="PTHR21391:SF0">
    <property type="entry name" value="AT04489P-RELATED"/>
    <property type="match status" value="1"/>
</dbReference>
<dbReference type="Proteomes" id="UP000667349">
    <property type="component" value="Unassembled WGS sequence"/>
</dbReference>
<keyword evidence="2" id="KW-1185">Reference proteome</keyword>